<proteinExistence type="predicted"/>
<protein>
    <submittedName>
        <fullName evidence="1">Uncharacterized protein</fullName>
    </submittedName>
</protein>
<sequence length="267" mass="29036">MNIRAYTPDSFWAVQREAGTAYDGEVVIGRCSTLSEALGAVAQVIGPVSFQCQCEGFRGWHDDNRAWWYADSPVVASTGVADFVPVCEISGDVFYVYLAAPNADSDTDDGSDTDDVPELIGTWTAAPELIDLESDTDDVPELIDLESDTDDAPELIDLDSDTSAVEHPEALANIRGRRLCTFPDLEEGKTIDVGVLMELTGSDRFFSRSLYREPSSGGHDTISVQALYRELACDACECHPCNCKSEKAPLERGLFGRTVAGDHYCGQ</sequence>
<evidence type="ECO:0000313" key="1">
    <source>
        <dbReference type="EMBL" id="QBK87067.1"/>
    </source>
</evidence>
<gene>
    <name evidence="1" type="ORF">LCMAC103_04110</name>
</gene>
<accession>A0A481YVX8</accession>
<organism evidence="1">
    <name type="scientific">Marseillevirus LCMAC103</name>
    <dbReference type="NCBI Taxonomy" id="2506604"/>
    <lineage>
        <taxon>Viruses</taxon>
        <taxon>Varidnaviria</taxon>
        <taxon>Bamfordvirae</taxon>
        <taxon>Nucleocytoviricota</taxon>
        <taxon>Megaviricetes</taxon>
        <taxon>Pimascovirales</taxon>
        <taxon>Pimascovirales incertae sedis</taxon>
        <taxon>Marseilleviridae</taxon>
    </lineage>
</organism>
<name>A0A481YVX8_9VIRU</name>
<dbReference type="EMBL" id="MK500342">
    <property type="protein sequence ID" value="QBK87067.1"/>
    <property type="molecule type" value="Genomic_DNA"/>
</dbReference>
<reference evidence="1" key="1">
    <citation type="journal article" date="2019" name="MBio">
        <title>Virus Genomes from Deep Sea Sediments Expand the Ocean Megavirome and Support Independent Origins of Viral Gigantism.</title>
        <authorList>
            <person name="Backstrom D."/>
            <person name="Yutin N."/>
            <person name="Jorgensen S.L."/>
            <person name="Dharamshi J."/>
            <person name="Homa F."/>
            <person name="Zaremba-Niedwiedzka K."/>
            <person name="Spang A."/>
            <person name="Wolf Y.I."/>
            <person name="Koonin E.V."/>
            <person name="Ettema T.J."/>
        </authorList>
    </citation>
    <scope>NUCLEOTIDE SEQUENCE</scope>
</reference>